<comment type="caution">
    <text evidence="3">The sequence shown here is derived from an EMBL/GenBank/DDBJ whole genome shotgun (WGS) entry which is preliminary data.</text>
</comment>
<proteinExistence type="predicted"/>
<accession>A0ABT2JD12</accession>
<dbReference type="InterPro" id="IPR043504">
    <property type="entry name" value="Peptidase_S1_PA_chymotrypsin"/>
</dbReference>
<keyword evidence="1 2" id="KW-0732">Signal</keyword>
<dbReference type="InterPro" id="IPR009003">
    <property type="entry name" value="Peptidase_S1_PA"/>
</dbReference>
<dbReference type="PANTHER" id="PTHR15462:SF19">
    <property type="entry name" value="PEPTIDASE S1 DOMAIN-CONTAINING PROTEIN"/>
    <property type="match status" value="1"/>
</dbReference>
<evidence type="ECO:0000256" key="1">
    <source>
        <dbReference type="ARBA" id="ARBA00022729"/>
    </source>
</evidence>
<evidence type="ECO:0000256" key="2">
    <source>
        <dbReference type="SAM" id="SignalP"/>
    </source>
</evidence>
<evidence type="ECO:0000313" key="3">
    <source>
        <dbReference type="EMBL" id="MCT2585325.1"/>
    </source>
</evidence>
<dbReference type="InterPro" id="IPR050966">
    <property type="entry name" value="Glutamyl_endopeptidase"/>
</dbReference>
<dbReference type="EMBL" id="JAFFZE010000015">
    <property type="protein sequence ID" value="MCT2585325.1"/>
    <property type="molecule type" value="Genomic_DNA"/>
</dbReference>
<sequence length="325" mass="33803">MKSYWRSAVTLAASGLAVAALAAPASAAPAPASSVAVHHVSASAESIAAKWTPEAMRAAIPLDRLLPSVDPSALTQDVRRAAPQVVEPTTSLLNDVLPMAFPEGGGEWTGGGAVESTAGRVFFTYGGRQASCSGNAVTSGNKSVVMTAGHCVKMDGAWHTDWVFVPAYDNGNAPHGTWTARATLATPQWEASEDINYDVGAAVVNPLDGQSLTDVVGGQGVAFNQPKIQDMYAFGWPAADPYDGTRMIYCSGRTFNALISDGIGMTCDMTGGSSGGPWFQEFDEATGAGIQTSVNSYKINFVPTWMFGPYFGADAQGVYNAAQAA</sequence>
<gene>
    <name evidence="3" type="ORF">JT362_19590</name>
</gene>
<dbReference type="PANTHER" id="PTHR15462">
    <property type="entry name" value="SERINE PROTEASE"/>
    <property type="match status" value="1"/>
</dbReference>
<dbReference type="RefSeq" id="WP_260192864.1">
    <property type="nucleotide sequence ID" value="NZ_JAFFZE010000015.1"/>
</dbReference>
<feature type="chain" id="PRO_5045446594" evidence="2">
    <location>
        <begin position="23"/>
        <end position="325"/>
    </location>
</feature>
<name>A0ABT2JD12_9PSEU</name>
<dbReference type="SUPFAM" id="SSF50494">
    <property type="entry name" value="Trypsin-like serine proteases"/>
    <property type="match status" value="1"/>
</dbReference>
<protein>
    <submittedName>
        <fullName evidence="3">Peptidase</fullName>
    </submittedName>
</protein>
<keyword evidence="4" id="KW-1185">Reference proteome</keyword>
<feature type="signal peptide" evidence="2">
    <location>
        <begin position="1"/>
        <end position="22"/>
    </location>
</feature>
<dbReference type="Proteomes" id="UP001156441">
    <property type="component" value="Unassembled WGS sequence"/>
</dbReference>
<evidence type="ECO:0000313" key="4">
    <source>
        <dbReference type="Proteomes" id="UP001156441"/>
    </source>
</evidence>
<organism evidence="3 4">
    <name type="scientific">Actinophytocola gossypii</name>
    <dbReference type="NCBI Taxonomy" id="2812003"/>
    <lineage>
        <taxon>Bacteria</taxon>
        <taxon>Bacillati</taxon>
        <taxon>Actinomycetota</taxon>
        <taxon>Actinomycetes</taxon>
        <taxon>Pseudonocardiales</taxon>
        <taxon>Pseudonocardiaceae</taxon>
    </lineage>
</organism>
<dbReference type="Gene3D" id="2.40.10.10">
    <property type="entry name" value="Trypsin-like serine proteases"/>
    <property type="match status" value="2"/>
</dbReference>
<reference evidence="3 4" key="1">
    <citation type="submission" date="2021-02" db="EMBL/GenBank/DDBJ databases">
        <title>Actinophytocola xerophila sp. nov., isolated from soil of cotton cropping field.</title>
        <authorList>
            <person name="Huang R."/>
            <person name="Chen X."/>
            <person name="Ge X."/>
            <person name="Liu W."/>
        </authorList>
    </citation>
    <scope>NUCLEOTIDE SEQUENCE [LARGE SCALE GENOMIC DNA]</scope>
    <source>
        <strain evidence="3 4">S1-96</strain>
    </source>
</reference>